<feature type="region of interest" description="Disordered" evidence="1">
    <location>
        <begin position="214"/>
        <end position="235"/>
    </location>
</feature>
<gene>
    <name evidence="3" type="ORF">F4554_003715</name>
</gene>
<accession>A0A852ZD57</accession>
<dbReference type="EMBL" id="JACBZH010000001">
    <property type="protein sequence ID" value="NYH91077.1"/>
    <property type="molecule type" value="Genomic_DNA"/>
</dbReference>
<evidence type="ECO:0000256" key="1">
    <source>
        <dbReference type="SAM" id="MobiDB-lite"/>
    </source>
</evidence>
<keyword evidence="2" id="KW-1133">Transmembrane helix</keyword>
<sequence length="235" mass="26612">MAGLLNLLPRYLPRYGMAPHWARATRPMVLVLTAVAFLAVMIAARRAREHRWTIAIGVIAAVFVYTTLANVVERPDGVKIGACFIAAIIVVSFLSRFARAFELRVTDVVLDETAQRFVRDRARRRVRLIANEPDARDPAEYRDKIRQMREDHDLPDTDDLIFAEVVVGDPSQFESELRVHGEVLHNRYRVLRMESSTVPNALAALVLHIRDQTGTRPVEHSHSSSPTGLVKRYLP</sequence>
<name>A0A852ZD57_9ACTN</name>
<evidence type="ECO:0000256" key="2">
    <source>
        <dbReference type="SAM" id="Phobius"/>
    </source>
</evidence>
<comment type="caution">
    <text evidence="3">The sequence shown here is derived from an EMBL/GenBank/DDBJ whole genome shotgun (WGS) entry which is preliminary data.</text>
</comment>
<keyword evidence="2" id="KW-0812">Transmembrane</keyword>
<keyword evidence="2" id="KW-0472">Membrane</keyword>
<evidence type="ECO:0000313" key="4">
    <source>
        <dbReference type="Proteomes" id="UP000579605"/>
    </source>
</evidence>
<feature type="transmembrane region" description="Helical" evidence="2">
    <location>
        <begin position="78"/>
        <end position="95"/>
    </location>
</feature>
<dbReference type="RefSeq" id="WP_202889347.1">
    <property type="nucleotide sequence ID" value="NZ_BAAARR010000020.1"/>
</dbReference>
<keyword evidence="4" id="KW-1185">Reference proteome</keyword>
<proteinExistence type="predicted"/>
<organism evidence="3 4">
    <name type="scientific">Actinopolymorpha rutila</name>
    <dbReference type="NCBI Taxonomy" id="446787"/>
    <lineage>
        <taxon>Bacteria</taxon>
        <taxon>Bacillati</taxon>
        <taxon>Actinomycetota</taxon>
        <taxon>Actinomycetes</taxon>
        <taxon>Propionibacteriales</taxon>
        <taxon>Actinopolymorphaceae</taxon>
        <taxon>Actinopolymorpha</taxon>
    </lineage>
</organism>
<protein>
    <submittedName>
        <fullName evidence="3">Uncharacterized protein</fullName>
    </submittedName>
</protein>
<reference evidence="3 4" key="1">
    <citation type="submission" date="2020-07" db="EMBL/GenBank/DDBJ databases">
        <title>Sequencing the genomes of 1000 actinobacteria strains.</title>
        <authorList>
            <person name="Klenk H.-P."/>
        </authorList>
    </citation>
    <scope>NUCLEOTIDE SEQUENCE [LARGE SCALE GENOMIC DNA]</scope>
    <source>
        <strain evidence="3 4">DSM 18448</strain>
    </source>
</reference>
<dbReference type="Proteomes" id="UP000579605">
    <property type="component" value="Unassembled WGS sequence"/>
</dbReference>
<evidence type="ECO:0000313" key="3">
    <source>
        <dbReference type="EMBL" id="NYH91077.1"/>
    </source>
</evidence>
<feature type="transmembrane region" description="Helical" evidence="2">
    <location>
        <begin position="20"/>
        <end position="40"/>
    </location>
</feature>
<dbReference type="AlphaFoldDB" id="A0A852ZD57"/>
<feature type="transmembrane region" description="Helical" evidence="2">
    <location>
        <begin position="52"/>
        <end position="72"/>
    </location>
</feature>